<sequence>MSFTCVRILTTLVALSSWVWEPAIAQGSCKKINSCSCKLDDGTVIDLSPVADSGKAKFLDQWDTNYVSQYSYNPCKEFSEGSCSGVSVCQYTGSDYYECGTQSSATFSNDPKNPNVVNIQYQSLGGDGVTRTSQVTLNCVQSGPDSLDVLGENPTTPAFYNFQLNSVHCCPKKGGSGGSAAAAGISIGSILVIIFFVVLVSYFALGVAFQKFVRKASGREVVPNVNLWVATPGLIKDGALFVVKRGKYSGEYNKI</sequence>
<evidence type="ECO:0000256" key="6">
    <source>
        <dbReference type="ARBA" id="ARBA00023136"/>
    </source>
</evidence>
<keyword evidence="5 7" id="KW-1133">Transmembrane helix</keyword>
<evidence type="ECO:0000256" key="8">
    <source>
        <dbReference type="SAM" id="SignalP"/>
    </source>
</evidence>
<evidence type="ECO:0000313" key="9">
    <source>
        <dbReference type="EMBL" id="KAK3791354.1"/>
    </source>
</evidence>
<evidence type="ECO:0000256" key="2">
    <source>
        <dbReference type="ARBA" id="ARBA00022692"/>
    </source>
</evidence>
<reference evidence="9" key="1">
    <citation type="journal article" date="2023" name="G3 (Bethesda)">
        <title>A reference genome for the long-term kleptoplast-retaining sea slug Elysia crispata morphotype clarki.</title>
        <authorList>
            <person name="Eastman K.E."/>
            <person name="Pendleton A.L."/>
            <person name="Shaikh M.A."/>
            <person name="Suttiyut T."/>
            <person name="Ogas R."/>
            <person name="Tomko P."/>
            <person name="Gavelis G."/>
            <person name="Widhalm J.R."/>
            <person name="Wisecaver J.H."/>
        </authorList>
    </citation>
    <scope>NUCLEOTIDE SEQUENCE</scope>
    <source>
        <strain evidence="9">ECLA1</strain>
    </source>
</reference>
<keyword evidence="10" id="KW-1185">Reference proteome</keyword>
<evidence type="ECO:0000256" key="4">
    <source>
        <dbReference type="ARBA" id="ARBA00022927"/>
    </source>
</evidence>
<keyword evidence="4" id="KW-0813">Transport</keyword>
<keyword evidence="4" id="KW-0653">Protein transport</keyword>
<keyword evidence="2 7" id="KW-0812">Transmembrane</keyword>
<evidence type="ECO:0000256" key="1">
    <source>
        <dbReference type="ARBA" id="ARBA00004472"/>
    </source>
</evidence>
<keyword evidence="6 7" id="KW-0472">Membrane</keyword>
<dbReference type="InterPro" id="IPR018939">
    <property type="entry name" value="Autophagy-rel_prot_27"/>
</dbReference>
<dbReference type="Pfam" id="PF09451">
    <property type="entry name" value="ATG27"/>
    <property type="match status" value="1"/>
</dbReference>
<evidence type="ECO:0000256" key="5">
    <source>
        <dbReference type="ARBA" id="ARBA00022989"/>
    </source>
</evidence>
<comment type="caution">
    <text evidence="9">The sequence shown here is derived from an EMBL/GenBank/DDBJ whole genome shotgun (WGS) entry which is preliminary data.</text>
</comment>
<dbReference type="SUPFAM" id="SSF50911">
    <property type="entry name" value="Mannose 6-phosphate receptor domain"/>
    <property type="match status" value="1"/>
</dbReference>
<gene>
    <name evidence="9" type="ORF">RRG08_012536</name>
</gene>
<name>A0AAE1E1Y3_9GAST</name>
<dbReference type="Gene3D" id="2.70.130.10">
    <property type="entry name" value="Mannose-6-phosphate receptor binding domain"/>
    <property type="match status" value="1"/>
</dbReference>
<accession>A0AAE1E1Y3</accession>
<feature type="chain" id="PRO_5042247540" description="Autophagy-related protein 27" evidence="8">
    <location>
        <begin position="26"/>
        <end position="255"/>
    </location>
</feature>
<dbReference type="Proteomes" id="UP001283361">
    <property type="component" value="Unassembled WGS sequence"/>
</dbReference>
<proteinExistence type="predicted"/>
<keyword evidence="3 8" id="KW-0732">Signal</keyword>
<protein>
    <recommendedName>
        <fullName evidence="11">Autophagy-related protein 27</fullName>
    </recommendedName>
</protein>
<dbReference type="GO" id="GO:0000139">
    <property type="term" value="C:Golgi membrane"/>
    <property type="evidence" value="ECO:0007669"/>
    <property type="project" value="UniProtKB-SubCell"/>
</dbReference>
<evidence type="ECO:0000256" key="7">
    <source>
        <dbReference type="SAM" id="Phobius"/>
    </source>
</evidence>
<dbReference type="GO" id="GO:0005802">
    <property type="term" value="C:trans-Golgi network"/>
    <property type="evidence" value="ECO:0007669"/>
    <property type="project" value="TreeGrafter"/>
</dbReference>
<evidence type="ECO:0000313" key="10">
    <source>
        <dbReference type="Proteomes" id="UP001283361"/>
    </source>
</evidence>
<feature type="signal peptide" evidence="8">
    <location>
        <begin position="1"/>
        <end position="25"/>
    </location>
</feature>
<evidence type="ECO:0000256" key="3">
    <source>
        <dbReference type="ARBA" id="ARBA00022729"/>
    </source>
</evidence>
<dbReference type="PANTHER" id="PTHR15071">
    <property type="entry name" value="MANNOSE-6-PHOSPHATE RECEPTOR FAMILY MEMBER"/>
    <property type="match status" value="1"/>
</dbReference>
<dbReference type="InterPro" id="IPR009011">
    <property type="entry name" value="Man6P_isomerase_rcpt-bd_dom_sf"/>
</dbReference>
<dbReference type="GO" id="GO:0034045">
    <property type="term" value="C:phagophore assembly site membrane"/>
    <property type="evidence" value="ECO:0007669"/>
    <property type="project" value="UniProtKB-SubCell"/>
</dbReference>
<evidence type="ECO:0008006" key="11">
    <source>
        <dbReference type="Google" id="ProtNLM"/>
    </source>
</evidence>
<feature type="transmembrane region" description="Helical" evidence="7">
    <location>
        <begin position="180"/>
        <end position="205"/>
    </location>
</feature>
<dbReference type="EMBL" id="JAWDGP010001473">
    <property type="protein sequence ID" value="KAK3791354.1"/>
    <property type="molecule type" value="Genomic_DNA"/>
</dbReference>
<dbReference type="PANTHER" id="PTHR15071:SF0">
    <property type="entry name" value="MANNOSE 6-PHOSPHATE RECEPTOR-LIKE PROTEIN 1"/>
    <property type="match status" value="1"/>
</dbReference>
<organism evidence="9 10">
    <name type="scientific">Elysia crispata</name>
    <name type="common">lettuce slug</name>
    <dbReference type="NCBI Taxonomy" id="231223"/>
    <lineage>
        <taxon>Eukaryota</taxon>
        <taxon>Metazoa</taxon>
        <taxon>Spiralia</taxon>
        <taxon>Lophotrochozoa</taxon>
        <taxon>Mollusca</taxon>
        <taxon>Gastropoda</taxon>
        <taxon>Heterobranchia</taxon>
        <taxon>Euthyneura</taxon>
        <taxon>Panpulmonata</taxon>
        <taxon>Sacoglossa</taxon>
        <taxon>Placobranchoidea</taxon>
        <taxon>Plakobranchidae</taxon>
        <taxon>Elysia</taxon>
    </lineage>
</organism>
<dbReference type="GO" id="GO:0015031">
    <property type="term" value="P:protein transport"/>
    <property type="evidence" value="ECO:0007669"/>
    <property type="project" value="UniProtKB-KW"/>
</dbReference>
<comment type="subcellular location">
    <subcellularLocation>
        <location evidence="1">Preautophagosomal structure membrane</location>
        <topology evidence="1">Single-pass type I membrane protein</topology>
    </subcellularLocation>
</comment>
<dbReference type="AlphaFoldDB" id="A0AAE1E1Y3"/>